<evidence type="ECO:0000313" key="2">
    <source>
        <dbReference type="EMBL" id="JAT91201.1"/>
    </source>
</evidence>
<keyword evidence="1" id="KW-1133">Transmembrane helix</keyword>
<keyword evidence="1" id="KW-0472">Membrane</keyword>
<feature type="non-terminal residue" evidence="2">
    <location>
        <position position="1"/>
    </location>
</feature>
<accession>A0A1E1WWP6</accession>
<organism evidence="2">
    <name type="scientific">Amblyomma aureolatum</name>
    <dbReference type="NCBI Taxonomy" id="187763"/>
    <lineage>
        <taxon>Eukaryota</taxon>
        <taxon>Metazoa</taxon>
        <taxon>Ecdysozoa</taxon>
        <taxon>Arthropoda</taxon>
        <taxon>Chelicerata</taxon>
        <taxon>Arachnida</taxon>
        <taxon>Acari</taxon>
        <taxon>Parasitiformes</taxon>
        <taxon>Ixodida</taxon>
        <taxon>Ixodoidea</taxon>
        <taxon>Ixodidae</taxon>
        <taxon>Amblyomminae</taxon>
        <taxon>Amblyomma</taxon>
    </lineage>
</organism>
<feature type="transmembrane region" description="Helical" evidence="1">
    <location>
        <begin position="41"/>
        <end position="63"/>
    </location>
</feature>
<name>A0A1E1WWP6_9ACAR</name>
<sequence length="100" mass="11708">CAFCCTFVSFIFVVCHCSLSCIVYVHFWFHFYLSLTLHPCCFVLMSGVCVYYIVLFFLVMPLFLQCDCFVFVLIVFFCTQGRISLRLLHAPGKKKCCWKL</sequence>
<dbReference type="EMBL" id="GFAC01007987">
    <property type="protein sequence ID" value="JAT91201.1"/>
    <property type="molecule type" value="mRNA"/>
</dbReference>
<reference evidence="2" key="1">
    <citation type="journal article" date="2017" name="Front. Cell. Infect. Microbiol.">
        <title>The Distinct Transcriptional Response of the Midgut of Amblyomma sculptum and Amblyomma aureolatum Ticks to Rickettsia rickettsii Correlates to Their Differences in Susceptibility to Infection.</title>
        <authorList>
            <person name="Martins L.A."/>
            <person name="Galletti M.F.B.M."/>
            <person name="Ribeiro J.M."/>
            <person name="Fujita A."/>
            <person name="Costa F.B."/>
            <person name="Labruna M.B."/>
            <person name="Daffre S."/>
            <person name="Fogaca A.C."/>
        </authorList>
    </citation>
    <scope>NUCLEOTIDE SEQUENCE</scope>
</reference>
<feature type="transmembrane region" description="Helical" evidence="1">
    <location>
        <begin position="6"/>
        <end position="29"/>
    </location>
</feature>
<protein>
    <submittedName>
        <fullName evidence="2">Uncharacterized protein</fullName>
    </submittedName>
</protein>
<proteinExistence type="evidence at transcript level"/>
<evidence type="ECO:0000256" key="1">
    <source>
        <dbReference type="SAM" id="Phobius"/>
    </source>
</evidence>
<dbReference type="AlphaFoldDB" id="A0A1E1WWP6"/>
<keyword evidence="1" id="KW-0812">Transmembrane</keyword>